<dbReference type="STRING" id="1385512.N784_12205"/>
<gene>
    <name evidence="1" type="ORF">N784_12205</name>
</gene>
<comment type="caution">
    <text evidence="1">The sequence shown here is derived from an EMBL/GenBank/DDBJ whole genome shotgun (WGS) entry which is preliminary data.</text>
</comment>
<sequence length="38" mass="4572">MSVTAKRHMKFFKPLIHNFQNVIIVWEQGIHYKKEVSS</sequence>
<accession>A0A0A5FV28</accession>
<name>A0A0A5FV28_9BACI</name>
<dbReference type="EMBL" id="AVPG01000034">
    <property type="protein sequence ID" value="KGX84636.1"/>
    <property type="molecule type" value="Genomic_DNA"/>
</dbReference>
<protein>
    <submittedName>
        <fullName evidence="1">Uncharacterized protein</fullName>
    </submittedName>
</protein>
<dbReference type="Proteomes" id="UP000030401">
    <property type="component" value="Unassembled WGS sequence"/>
</dbReference>
<keyword evidence="2" id="KW-1185">Reference proteome</keyword>
<evidence type="ECO:0000313" key="1">
    <source>
        <dbReference type="EMBL" id="KGX84636.1"/>
    </source>
</evidence>
<dbReference type="AlphaFoldDB" id="A0A0A5FV28"/>
<proteinExistence type="predicted"/>
<reference evidence="1 2" key="1">
    <citation type="submission" date="2013-08" db="EMBL/GenBank/DDBJ databases">
        <authorList>
            <person name="Huang J."/>
            <person name="Wang G."/>
        </authorList>
    </citation>
    <scope>NUCLEOTIDE SEQUENCE [LARGE SCALE GENOMIC DNA]</scope>
    <source>
        <strain evidence="1 2">JSM 072002</strain>
    </source>
</reference>
<organism evidence="1 2">
    <name type="scientific">Pontibacillus litoralis JSM 072002</name>
    <dbReference type="NCBI Taxonomy" id="1385512"/>
    <lineage>
        <taxon>Bacteria</taxon>
        <taxon>Bacillati</taxon>
        <taxon>Bacillota</taxon>
        <taxon>Bacilli</taxon>
        <taxon>Bacillales</taxon>
        <taxon>Bacillaceae</taxon>
        <taxon>Pontibacillus</taxon>
    </lineage>
</organism>
<evidence type="ECO:0000313" key="2">
    <source>
        <dbReference type="Proteomes" id="UP000030401"/>
    </source>
</evidence>